<dbReference type="AlphaFoldDB" id="A0A5N5E6G9"/>
<sequence length="81" mass="8052">MENLVPSSDDPSGLAERIQTEVQAVVARLAMLKADVNVLSDLAQGVAMTVAAATPPPETSEGAPEGALGAEVTVGPAPEAA</sequence>
<dbReference type="EMBL" id="MRBO01000398">
    <property type="protein sequence ID" value="KAB2584832.1"/>
    <property type="molecule type" value="Genomic_DNA"/>
</dbReference>
<evidence type="ECO:0000313" key="3">
    <source>
        <dbReference type="Proteomes" id="UP000325576"/>
    </source>
</evidence>
<protein>
    <submittedName>
        <fullName evidence="2">Uncharacterized protein</fullName>
    </submittedName>
</protein>
<organism evidence="2 3">
    <name type="scientific">Rhodococcus erythropolis</name>
    <name type="common">Arthrobacter picolinophilus</name>
    <dbReference type="NCBI Taxonomy" id="1833"/>
    <lineage>
        <taxon>Bacteria</taxon>
        <taxon>Bacillati</taxon>
        <taxon>Actinomycetota</taxon>
        <taxon>Actinomycetes</taxon>
        <taxon>Mycobacteriales</taxon>
        <taxon>Nocardiaceae</taxon>
        <taxon>Rhodococcus</taxon>
        <taxon>Rhodococcus erythropolis group</taxon>
    </lineage>
</organism>
<dbReference type="Proteomes" id="UP000325576">
    <property type="component" value="Unassembled WGS sequence"/>
</dbReference>
<evidence type="ECO:0000256" key="1">
    <source>
        <dbReference type="SAM" id="MobiDB-lite"/>
    </source>
</evidence>
<feature type="region of interest" description="Disordered" evidence="1">
    <location>
        <begin position="53"/>
        <end position="81"/>
    </location>
</feature>
<reference evidence="2 3" key="1">
    <citation type="journal article" date="2017" name="Poromechanics V (2013)">
        <title>Genomic Characterization of the Arsenic-Tolerant Actinobacterium, &lt;i&gt;Rhodococcus erythropolis&lt;/i&gt; S43.</title>
        <authorList>
            <person name="Retamal-Morales G."/>
            <person name="Mehnert M."/>
            <person name="Schwabe R."/>
            <person name="Tischler D."/>
            <person name="Schloemann M."/>
            <person name="Levican G.J."/>
        </authorList>
    </citation>
    <scope>NUCLEOTIDE SEQUENCE [LARGE SCALE GENOMIC DNA]</scope>
    <source>
        <strain evidence="2 3">S43</strain>
    </source>
</reference>
<evidence type="ECO:0000313" key="2">
    <source>
        <dbReference type="EMBL" id="KAB2584832.1"/>
    </source>
</evidence>
<name>A0A5N5E6G9_RHOER</name>
<proteinExistence type="predicted"/>
<comment type="caution">
    <text evidence="2">The sequence shown here is derived from an EMBL/GenBank/DDBJ whole genome shotgun (WGS) entry which is preliminary data.</text>
</comment>
<feature type="compositionally biased region" description="Low complexity" evidence="1">
    <location>
        <begin position="53"/>
        <end position="67"/>
    </location>
</feature>
<accession>A0A5N5E6G9</accession>
<gene>
    <name evidence="2" type="ORF">BS297_13495</name>
</gene>